<dbReference type="CDD" id="cd00155">
    <property type="entry name" value="RasGEF"/>
    <property type="match status" value="1"/>
</dbReference>
<evidence type="ECO:0000256" key="1">
    <source>
        <dbReference type="ARBA" id="ARBA00022658"/>
    </source>
</evidence>
<dbReference type="InterPro" id="IPR023578">
    <property type="entry name" value="Ras_GEF_dom_sf"/>
</dbReference>
<dbReference type="EMBL" id="CAJNOJ010000026">
    <property type="protein sequence ID" value="CAF0868760.1"/>
    <property type="molecule type" value="Genomic_DNA"/>
</dbReference>
<dbReference type="PROSITE" id="PS50200">
    <property type="entry name" value="RA"/>
    <property type="match status" value="1"/>
</dbReference>
<feature type="domain" description="N-terminal Ras-GEF" evidence="9">
    <location>
        <begin position="399"/>
        <end position="519"/>
    </location>
</feature>
<dbReference type="Pfam" id="PF00617">
    <property type="entry name" value="RasGEF"/>
    <property type="match status" value="1"/>
</dbReference>
<dbReference type="InterPro" id="IPR001895">
    <property type="entry name" value="RASGEF_cat_dom"/>
</dbReference>
<dbReference type="GO" id="GO:0007265">
    <property type="term" value="P:Ras protein signal transduction"/>
    <property type="evidence" value="ECO:0007669"/>
    <property type="project" value="TreeGrafter"/>
</dbReference>
<dbReference type="InterPro" id="IPR018490">
    <property type="entry name" value="cNMP-bd_dom_sf"/>
</dbReference>
<dbReference type="SUPFAM" id="SSF50156">
    <property type="entry name" value="PDZ domain-like"/>
    <property type="match status" value="1"/>
</dbReference>
<name>A0A813XEC5_ADIRI</name>
<evidence type="ECO:0000259" key="8">
    <source>
        <dbReference type="PROSITE" id="PS50200"/>
    </source>
</evidence>
<dbReference type="Proteomes" id="UP000663852">
    <property type="component" value="Unassembled WGS sequence"/>
</dbReference>
<evidence type="ECO:0000259" key="6">
    <source>
        <dbReference type="PROSITE" id="PS50042"/>
    </source>
</evidence>
<evidence type="ECO:0000256" key="3">
    <source>
        <dbReference type="SAM" id="MobiDB-lite"/>
    </source>
</evidence>
<protein>
    <submittedName>
        <fullName evidence="10">Uncharacterized protein</fullName>
    </submittedName>
</protein>
<keyword evidence="4" id="KW-1133">Transmembrane helix</keyword>
<dbReference type="CDD" id="cd06755">
    <property type="entry name" value="PDZ_RapGEF2_RapGEF6-like"/>
    <property type="match status" value="1"/>
</dbReference>
<dbReference type="CDD" id="cd06224">
    <property type="entry name" value="REM"/>
    <property type="match status" value="1"/>
</dbReference>
<dbReference type="InterPro" id="IPR014710">
    <property type="entry name" value="RmlC-like_jellyroll"/>
</dbReference>
<dbReference type="InterPro" id="IPR036964">
    <property type="entry name" value="RASGEF_cat_dom_sf"/>
</dbReference>
<dbReference type="GO" id="GO:0016324">
    <property type="term" value="C:apical plasma membrane"/>
    <property type="evidence" value="ECO:0007669"/>
    <property type="project" value="TreeGrafter"/>
</dbReference>
<sequence length="1424" mass="162722">MKSIIHITFYSVCYVYSLIVTLHRSFVFFSWLTIMNDENDFYEIDQTSFRLIFRGDLNTCWYILLSGSVFIESTMYLPRASFGKRTPANPYRLNECVILEPSELLVIDYPSVETKESLMRIEHQEQDQSIIDDEDQLRTMTLNRKKSSRIRQRSITVTNSNDIHSSMIRSSHSRASDTSSAYSGSDIMQSSTNGDDCLMINNETDDESEGSSEHSFPIHDHIREVLTKEANERTDDDIEAILEFLHHFPVSYIWLNYIDFDFLPQAFADLTLHVRRELCKVLVYAQVEKAQTVVMNDGERYDSWSVIINGIIDDETITGEPIRTLTVGQSFGCGPTLDQYCHKGIMKTRVDDCQFVVVAQNDYYAILNQGEKDVRKIEENGKIVMMKEKRIDDDEHRMPREIVIKATVEKLLDLLADERQLLDDPTFVEDFLLTYRTFLHDPTIVLNKLLECFQKSNNLAICEHVSRVILSWVNNHYNDFESNAQLNEFLEKFDDELQHHDGEGMRSWKYLLNLACFTRASVRTITLTRSTRDDVLNFNILGGSDTVTHNGIFVSKVECHSKAYEAGLRRGDQILNVNGQPFDYLTHARALEILRGSTHLSLTVKNNMMGFNEIINPEKSPVRKKRHDISLYEQEIRNKLNGSSPIRSHSTTTSPILPMSPTETYHHQARSPLTTIVTPTKNIPSNADKSKPRPLTKRMGLKRAVMQKLKITKNNSEFDINGTDNVLDSSVSSLSNSNKSLNRSSSNPDLSSSSISNKSITSSTSTFSGTITDEDNLTFVVKVYRSDQSFKYFPVLKGTTAKQLVMLAITEFSIVDQSSYAPSSVEFDRLRYYSLCEVSVENNVIKQKRLPDNIDNLPERLPINARYYLKNNHLTETLVPDHLSNELIREARIHFLQLDSLEICAQLTLRDFAIFKSILPTEYIDHVFKLKSAYGIPHLEKFLRLPNQEMYWTITEIIRETNLIQRSKIVKHFIKIAKCCKDMKNFNSMFAIISGLDHKTVQRLQATWERVPEKYKKLFEELKSLLDISRNMSVYRNLLKNEFVVPPIIPMFPVCMKDLTFIHLGNQTQDNDLINFEKLRMIAKEIRYIVNMSSSPYDISNMFDSPTSHSQIFAGFGHQSTMDSYGTIRRNQTGMRLSVAANAKRIYDEALMVKKVKTYLNNAEIIEDEDRLLELANQCEPVSTLKRRPSPSTSSLSSNSSCDRRGGSVQLTKFESYSGSTQSPDAVNKLLRLSDSNHQIKSRAPQKTTPILRSTSPLINNSVTLTGLTSTSELTQRRYHQVAKMRDANKLTSESSSLNLKPASSVLYIRSHLKIDNPINNELLKNGHSDDNILKSSETSMLGHCNEKSTANLVGDGYSMMTNRNRIVLPQMNSEINSAVIVDEDVHGSILTRTWLQRSKSHTEVTLDQESSVDYDDQEQVTAV</sequence>
<dbReference type="Pfam" id="PF00618">
    <property type="entry name" value="RasGEF_N"/>
    <property type="match status" value="1"/>
</dbReference>
<dbReference type="PROSITE" id="PS50009">
    <property type="entry name" value="RASGEF_CAT"/>
    <property type="match status" value="1"/>
</dbReference>
<feature type="compositionally biased region" description="Low complexity" evidence="3">
    <location>
        <begin position="1190"/>
        <end position="1201"/>
    </location>
</feature>
<dbReference type="Pfam" id="PF00595">
    <property type="entry name" value="PDZ"/>
    <property type="match status" value="1"/>
</dbReference>
<evidence type="ECO:0000259" key="9">
    <source>
        <dbReference type="PROSITE" id="PS50212"/>
    </source>
</evidence>
<accession>A0A813XEC5</accession>
<dbReference type="InterPro" id="IPR000651">
    <property type="entry name" value="Ras-like_Gua-exchang_fac_N"/>
</dbReference>
<feature type="domain" description="PDZ" evidence="7">
    <location>
        <begin position="524"/>
        <end position="597"/>
    </location>
</feature>
<evidence type="ECO:0000313" key="11">
    <source>
        <dbReference type="Proteomes" id="UP000663852"/>
    </source>
</evidence>
<feature type="region of interest" description="Disordered" evidence="3">
    <location>
        <begin position="729"/>
        <end position="767"/>
    </location>
</feature>
<dbReference type="SUPFAM" id="SSF48366">
    <property type="entry name" value="Ras GEF"/>
    <property type="match status" value="1"/>
</dbReference>
<reference evidence="10" key="1">
    <citation type="submission" date="2021-02" db="EMBL/GenBank/DDBJ databases">
        <authorList>
            <person name="Nowell W R."/>
        </authorList>
    </citation>
    <scope>NUCLEOTIDE SEQUENCE</scope>
</reference>
<dbReference type="Gene3D" id="1.20.870.10">
    <property type="entry name" value="Son of sevenless (SoS) protein Chain: S domain 1"/>
    <property type="match status" value="1"/>
</dbReference>
<dbReference type="SMART" id="SM00229">
    <property type="entry name" value="RasGEFN"/>
    <property type="match status" value="1"/>
</dbReference>
<dbReference type="InterPro" id="IPR000595">
    <property type="entry name" value="cNMP-bd_dom"/>
</dbReference>
<comment type="caution">
    <text evidence="10">The sequence shown here is derived from an EMBL/GenBank/DDBJ whole genome shotgun (WGS) entry which is preliminary data.</text>
</comment>
<organism evidence="10 11">
    <name type="scientific">Adineta ricciae</name>
    <name type="common">Rotifer</name>
    <dbReference type="NCBI Taxonomy" id="249248"/>
    <lineage>
        <taxon>Eukaryota</taxon>
        <taxon>Metazoa</taxon>
        <taxon>Spiralia</taxon>
        <taxon>Gnathifera</taxon>
        <taxon>Rotifera</taxon>
        <taxon>Eurotatoria</taxon>
        <taxon>Bdelloidea</taxon>
        <taxon>Adinetida</taxon>
        <taxon>Adinetidae</taxon>
        <taxon>Adineta</taxon>
    </lineage>
</organism>
<dbReference type="PANTHER" id="PTHR23113:SF249">
    <property type="entry name" value="RAP GUANINE NUCLEOTIDE EXCHANGE FACTOR 6"/>
    <property type="match status" value="1"/>
</dbReference>
<feature type="domain" description="Ras-GEF" evidence="5">
    <location>
        <begin position="899"/>
        <end position="1126"/>
    </location>
</feature>
<feature type="domain" description="Cyclic nucleotide-binding" evidence="6">
    <location>
        <begin position="266"/>
        <end position="332"/>
    </location>
</feature>
<feature type="transmembrane region" description="Helical" evidence="4">
    <location>
        <begin position="12"/>
        <end position="32"/>
    </location>
</feature>
<dbReference type="PROSITE" id="PS50106">
    <property type="entry name" value="PDZ"/>
    <property type="match status" value="1"/>
</dbReference>
<dbReference type="InterPro" id="IPR001478">
    <property type="entry name" value="PDZ"/>
</dbReference>
<dbReference type="InterPro" id="IPR000159">
    <property type="entry name" value="RA_dom"/>
</dbReference>
<feature type="region of interest" description="Disordered" evidence="3">
    <location>
        <begin position="677"/>
        <end position="697"/>
    </location>
</feature>
<keyword evidence="4" id="KW-0472">Membrane</keyword>
<dbReference type="SMART" id="SM00147">
    <property type="entry name" value="RasGEF"/>
    <property type="match status" value="1"/>
</dbReference>
<dbReference type="SMART" id="SM00228">
    <property type="entry name" value="PDZ"/>
    <property type="match status" value="1"/>
</dbReference>
<dbReference type="Gene3D" id="2.60.120.10">
    <property type="entry name" value="Jelly Rolls"/>
    <property type="match status" value="1"/>
</dbReference>
<dbReference type="PANTHER" id="PTHR23113">
    <property type="entry name" value="GUANINE NUCLEOTIDE EXCHANGE FACTOR"/>
    <property type="match status" value="1"/>
</dbReference>
<dbReference type="SMART" id="SM00314">
    <property type="entry name" value="RA"/>
    <property type="match status" value="1"/>
</dbReference>
<gene>
    <name evidence="10" type="ORF">EDS130_LOCUS8180</name>
</gene>
<dbReference type="InterPro" id="IPR008937">
    <property type="entry name" value="Ras-like_GEF"/>
</dbReference>
<feature type="compositionally biased region" description="Polar residues" evidence="3">
    <location>
        <begin position="677"/>
        <end position="687"/>
    </location>
</feature>
<feature type="compositionally biased region" description="Low complexity" evidence="3">
    <location>
        <begin position="176"/>
        <end position="186"/>
    </location>
</feature>
<dbReference type="OrthoDB" id="21144at2759"/>
<dbReference type="PROSITE" id="PS50212">
    <property type="entry name" value="RASGEF_NTER"/>
    <property type="match status" value="1"/>
</dbReference>
<evidence type="ECO:0000256" key="4">
    <source>
        <dbReference type="SAM" id="Phobius"/>
    </source>
</evidence>
<evidence type="ECO:0000256" key="2">
    <source>
        <dbReference type="PROSITE-ProRule" id="PRU00168"/>
    </source>
</evidence>
<evidence type="ECO:0000259" key="7">
    <source>
        <dbReference type="PROSITE" id="PS50106"/>
    </source>
</evidence>
<dbReference type="GO" id="GO:0005085">
    <property type="term" value="F:guanyl-nucleotide exchange factor activity"/>
    <property type="evidence" value="ECO:0007669"/>
    <property type="project" value="UniProtKB-KW"/>
</dbReference>
<dbReference type="InterPro" id="IPR036034">
    <property type="entry name" value="PDZ_sf"/>
</dbReference>
<keyword evidence="1 2" id="KW-0344">Guanine-nucleotide releasing factor</keyword>
<dbReference type="Gene3D" id="2.30.42.10">
    <property type="match status" value="1"/>
</dbReference>
<evidence type="ECO:0000313" key="10">
    <source>
        <dbReference type="EMBL" id="CAF0868760.1"/>
    </source>
</evidence>
<keyword evidence="4" id="KW-0812">Transmembrane</keyword>
<dbReference type="PROSITE" id="PS50042">
    <property type="entry name" value="CNMP_BINDING_3"/>
    <property type="match status" value="1"/>
</dbReference>
<feature type="region of interest" description="Disordered" evidence="3">
    <location>
        <begin position="1182"/>
        <end position="1206"/>
    </location>
</feature>
<feature type="domain" description="Ras-associating" evidence="8">
    <location>
        <begin position="777"/>
        <end position="874"/>
    </location>
</feature>
<dbReference type="SUPFAM" id="SSF51206">
    <property type="entry name" value="cAMP-binding domain-like"/>
    <property type="match status" value="1"/>
</dbReference>
<dbReference type="Gene3D" id="1.10.840.10">
    <property type="entry name" value="Ras guanine-nucleotide exchange factors catalytic domain"/>
    <property type="match status" value="1"/>
</dbReference>
<feature type="region of interest" description="Disordered" evidence="3">
    <location>
        <begin position="161"/>
        <end position="217"/>
    </location>
</feature>
<proteinExistence type="predicted"/>
<evidence type="ECO:0000259" key="5">
    <source>
        <dbReference type="PROSITE" id="PS50009"/>
    </source>
</evidence>